<evidence type="ECO:0000259" key="10">
    <source>
        <dbReference type="Pfam" id="PF25019"/>
    </source>
</evidence>
<keyword evidence="5" id="KW-0611">Plant defense</keyword>
<dbReference type="SUPFAM" id="SSF52058">
    <property type="entry name" value="L domain-like"/>
    <property type="match status" value="1"/>
</dbReference>
<comment type="similarity">
    <text evidence="1">Belongs to the disease resistance NB-LRR family.</text>
</comment>
<dbReference type="Gene3D" id="3.80.10.10">
    <property type="entry name" value="Ribonuclease Inhibitor"/>
    <property type="match status" value="1"/>
</dbReference>
<dbReference type="Gene3D" id="1.10.10.10">
    <property type="entry name" value="Winged helix-like DNA-binding domain superfamily/Winged helix DNA-binding domain"/>
    <property type="match status" value="1"/>
</dbReference>
<dbReference type="InterPro" id="IPR003591">
    <property type="entry name" value="Leu-rich_rpt_typical-subtyp"/>
</dbReference>
<evidence type="ECO:0000256" key="6">
    <source>
        <dbReference type="ARBA" id="ARBA00022840"/>
    </source>
</evidence>
<dbReference type="GO" id="GO:0005524">
    <property type="term" value="F:ATP binding"/>
    <property type="evidence" value="ECO:0007669"/>
    <property type="project" value="UniProtKB-KW"/>
</dbReference>
<accession>A0A5B6YSD2</accession>
<keyword evidence="4" id="KW-0547">Nucleotide-binding</keyword>
<dbReference type="Pfam" id="PF13855">
    <property type="entry name" value="LRR_8"/>
    <property type="match status" value="1"/>
</dbReference>
<evidence type="ECO:0000256" key="2">
    <source>
        <dbReference type="ARBA" id="ARBA00022614"/>
    </source>
</evidence>
<gene>
    <name evidence="11" type="ORF">Din_003996</name>
</gene>
<feature type="domain" description="NB-ARC" evidence="7">
    <location>
        <begin position="200"/>
        <end position="351"/>
    </location>
</feature>
<keyword evidence="2" id="KW-0433">Leucine-rich repeat</keyword>
<keyword evidence="11" id="KW-0378">Hydrolase</keyword>
<evidence type="ECO:0000259" key="7">
    <source>
        <dbReference type="Pfam" id="PF00931"/>
    </source>
</evidence>
<reference evidence="11" key="1">
    <citation type="submission" date="2019-08" db="EMBL/GenBank/DDBJ databases">
        <title>Reference gene set and small RNA set construction with multiple tissues from Davidia involucrata Baill.</title>
        <authorList>
            <person name="Yang H."/>
            <person name="Zhou C."/>
            <person name="Li G."/>
            <person name="Wang J."/>
            <person name="Gao P."/>
            <person name="Wang M."/>
            <person name="Wang R."/>
            <person name="Zhao Y."/>
        </authorList>
    </citation>
    <scope>NUCLEOTIDE SEQUENCE</scope>
    <source>
        <tissue evidence="11">Mixed with DoveR01_LX</tissue>
    </source>
</reference>
<dbReference type="InterPro" id="IPR032675">
    <property type="entry name" value="LRR_dom_sf"/>
</dbReference>
<dbReference type="GO" id="GO:0051707">
    <property type="term" value="P:response to other organism"/>
    <property type="evidence" value="ECO:0007669"/>
    <property type="project" value="UniProtKB-ARBA"/>
</dbReference>
<dbReference type="EMBL" id="GHES01003996">
    <property type="protein sequence ID" value="MPA34555.1"/>
    <property type="molecule type" value="Transcribed_RNA"/>
</dbReference>
<dbReference type="FunFam" id="1.10.8.430:FF:000003">
    <property type="entry name" value="Probable disease resistance protein At5g66910"/>
    <property type="match status" value="1"/>
</dbReference>
<evidence type="ECO:0000256" key="1">
    <source>
        <dbReference type="ARBA" id="ARBA00008894"/>
    </source>
</evidence>
<feature type="domain" description="Disease resistance N-terminal" evidence="8">
    <location>
        <begin position="9"/>
        <end position="90"/>
    </location>
</feature>
<dbReference type="EC" id="3.6.1.-" evidence="11"/>
<dbReference type="FunFam" id="1.10.10.10:FF:000322">
    <property type="entry name" value="Probable disease resistance protein At1g63360"/>
    <property type="match status" value="1"/>
</dbReference>
<dbReference type="Pfam" id="PF00931">
    <property type="entry name" value="NB-ARC"/>
    <property type="match status" value="1"/>
</dbReference>
<dbReference type="Pfam" id="PF23559">
    <property type="entry name" value="WHD_DRP"/>
    <property type="match status" value="1"/>
</dbReference>
<evidence type="ECO:0000256" key="5">
    <source>
        <dbReference type="ARBA" id="ARBA00022821"/>
    </source>
</evidence>
<dbReference type="GO" id="GO:0043531">
    <property type="term" value="F:ADP binding"/>
    <property type="evidence" value="ECO:0007669"/>
    <property type="project" value="InterPro"/>
</dbReference>
<dbReference type="Pfam" id="PF18052">
    <property type="entry name" value="Rx_N"/>
    <property type="match status" value="1"/>
</dbReference>
<dbReference type="SUPFAM" id="SSF52540">
    <property type="entry name" value="P-loop containing nucleoside triphosphate hydrolases"/>
    <property type="match status" value="1"/>
</dbReference>
<dbReference type="InterPro" id="IPR002182">
    <property type="entry name" value="NB-ARC"/>
</dbReference>
<feature type="domain" description="R13L1/DRL21-like LRR repeat region" evidence="10">
    <location>
        <begin position="713"/>
        <end position="834"/>
    </location>
</feature>
<dbReference type="PANTHER" id="PTHR36766">
    <property type="entry name" value="PLANT BROAD-SPECTRUM MILDEW RESISTANCE PROTEIN RPW8"/>
    <property type="match status" value="1"/>
</dbReference>
<dbReference type="InterPro" id="IPR036388">
    <property type="entry name" value="WH-like_DNA-bd_sf"/>
</dbReference>
<dbReference type="GO" id="GO:0006952">
    <property type="term" value="P:defense response"/>
    <property type="evidence" value="ECO:0007669"/>
    <property type="project" value="UniProtKB-KW"/>
</dbReference>
<dbReference type="AlphaFoldDB" id="A0A5B6YSD2"/>
<evidence type="ECO:0000259" key="9">
    <source>
        <dbReference type="Pfam" id="PF23559"/>
    </source>
</evidence>
<dbReference type="InterPro" id="IPR042197">
    <property type="entry name" value="Apaf_helical"/>
</dbReference>
<evidence type="ECO:0000313" key="11">
    <source>
        <dbReference type="EMBL" id="MPA34555.1"/>
    </source>
</evidence>
<keyword evidence="3" id="KW-0677">Repeat</keyword>
<dbReference type="InterPro" id="IPR058922">
    <property type="entry name" value="WHD_DRP"/>
</dbReference>
<evidence type="ECO:0000256" key="4">
    <source>
        <dbReference type="ARBA" id="ARBA00022741"/>
    </source>
</evidence>
<evidence type="ECO:0000259" key="8">
    <source>
        <dbReference type="Pfam" id="PF18052"/>
    </source>
</evidence>
<name>A0A5B6YSD2_DAVIN</name>
<dbReference type="Gene3D" id="3.40.50.300">
    <property type="entry name" value="P-loop containing nucleotide triphosphate hydrolases"/>
    <property type="match status" value="1"/>
</dbReference>
<dbReference type="InterPro" id="IPR041118">
    <property type="entry name" value="Rx_N"/>
</dbReference>
<evidence type="ECO:0000256" key="3">
    <source>
        <dbReference type="ARBA" id="ARBA00022737"/>
    </source>
</evidence>
<keyword evidence="6" id="KW-0067">ATP-binding</keyword>
<dbReference type="InterPro" id="IPR056789">
    <property type="entry name" value="LRR_R13L1-DRL21"/>
</dbReference>
<dbReference type="SMART" id="SM00369">
    <property type="entry name" value="LRR_TYP"/>
    <property type="match status" value="2"/>
</dbReference>
<protein>
    <submittedName>
        <fullName evidence="11">Putative disease resistance protein RGA2-like</fullName>
        <ecNumber evidence="11">3.6.1.-</ecNumber>
    </submittedName>
</protein>
<dbReference type="Gene3D" id="1.10.8.430">
    <property type="entry name" value="Helical domain of apoptotic protease-activating factors"/>
    <property type="match status" value="1"/>
</dbReference>
<dbReference type="PRINTS" id="PR00364">
    <property type="entry name" value="DISEASERSIST"/>
</dbReference>
<proteinExistence type="inferred from homology"/>
<dbReference type="Gene3D" id="1.20.5.4130">
    <property type="match status" value="1"/>
</dbReference>
<organism evidence="11">
    <name type="scientific">Davidia involucrata</name>
    <name type="common">Dove tree</name>
    <dbReference type="NCBI Taxonomy" id="16924"/>
    <lineage>
        <taxon>Eukaryota</taxon>
        <taxon>Viridiplantae</taxon>
        <taxon>Streptophyta</taxon>
        <taxon>Embryophyta</taxon>
        <taxon>Tracheophyta</taxon>
        <taxon>Spermatophyta</taxon>
        <taxon>Magnoliopsida</taxon>
        <taxon>eudicotyledons</taxon>
        <taxon>Gunneridae</taxon>
        <taxon>Pentapetalae</taxon>
        <taxon>asterids</taxon>
        <taxon>Cornales</taxon>
        <taxon>Nyssaceae</taxon>
        <taxon>Davidia</taxon>
    </lineage>
</organism>
<dbReference type="GO" id="GO:0016787">
    <property type="term" value="F:hydrolase activity"/>
    <property type="evidence" value="ECO:0007669"/>
    <property type="project" value="UniProtKB-KW"/>
</dbReference>
<sequence>MSDSIITVALTEVTSILKRQIQREFRLVVGVEKEIENLESTLQNILAVLVDVPAQIKEKPVEVWLEKLKDVSYDMDDLLGEWSTAILLKDEGSESTALPKQKVCFYITFPCFSYNRVVLRREIALKIKDINNRLDVIAREKDRYNLNMMITGGEGGPERLRTSSFIDVSEVRGRDHDKNTLVNKLLLCESESRANHHQAAVAIISVVGLGGIGKTTLAQLLYDEMKDQFDIRMWVCVSEPFDQIRVAKAIVEDVNGNAPNLAELETVLRHVCNSISGKKFLLVLDDVWTEDYRKWEPLKHSLQNGACGSKILVTTRNERVARMMGTTHTHRLGQLSNQDSWSLFRSIAFFERSREDIEKLQHVGRKIADKCKGLPLAVKTIGSLMRFKNTVEDWQNVLDSKTWELEEAESDLFPPLLLSYYDLPSALKRCFLYCAFFPKDHKMETDNLIKLWMAQGYLSPRKGTEIEGRVVEFEIRGREYLENLVMRSFFQDTEKDKGSDNIVRFKMHDMVHDFAQFLTKKECFILKVDSSIQPRMDSFSKKPRHLTLIRAEEAPFPVPINNTDKLHTFWVQSFYDCPPIVSDRDSVHSDWFDRLRCLKALDLSRNRLYELPAEVGKLIILKYLNLSHNPLGVLPETVCDLINLQTLKLVACAHLSKLPEQMEKLINLRHLEIDRTDGLKWLPKGIGNLSSLRTLSKFVAGSSGDSEAAACKLGDLKNLNHLRGKLKIEGLGYVADAVEAEKAELKNKKHLLDLYLDFYPLVKAEGITDVVEALQLHPNLHYLHIKSYGGTQFPNWMLSLINLRKLQLQECQNCVRLPPLGGLPSLETLYIEDMHSLKSVGLEFLGIGNNNDGGGGDSTTTNDGTRASSTVVIAFPKLKKLKIGKMRSWEEWDVISTRGEAEDIKIMPCLRCLKISRCNKLKALPYRLLQVAPVKKLRIKDCPVLQKRYKREIGEDWSKISHIPKVRI</sequence>
<dbReference type="PANTHER" id="PTHR36766:SF45">
    <property type="entry name" value="NB-ARC DOMAIN-CONTAINING PROTEIN"/>
    <property type="match status" value="1"/>
</dbReference>
<feature type="domain" description="Disease resistance protein winged helix" evidence="9">
    <location>
        <begin position="437"/>
        <end position="515"/>
    </location>
</feature>
<dbReference type="InterPro" id="IPR027417">
    <property type="entry name" value="P-loop_NTPase"/>
</dbReference>
<dbReference type="InterPro" id="IPR001611">
    <property type="entry name" value="Leu-rich_rpt"/>
</dbReference>
<dbReference type="Pfam" id="PF25019">
    <property type="entry name" value="LRR_R13L1-DRL21"/>
    <property type="match status" value="1"/>
</dbReference>